<comment type="cofactor">
    <cofactor evidence="1">
        <name>FMN</name>
        <dbReference type="ChEBI" id="CHEBI:58210"/>
    </cofactor>
</comment>
<evidence type="ECO:0000313" key="7">
    <source>
        <dbReference type="Proteomes" id="UP000310506"/>
    </source>
</evidence>
<evidence type="ECO:0000256" key="2">
    <source>
        <dbReference type="ARBA" id="ARBA00022630"/>
    </source>
</evidence>
<dbReference type="SMART" id="SM00903">
    <property type="entry name" value="Flavin_Reduct"/>
    <property type="match status" value="1"/>
</dbReference>
<protein>
    <submittedName>
        <fullName evidence="6">Flavin reductase family protein</fullName>
    </submittedName>
</protein>
<dbReference type="InterPro" id="IPR012349">
    <property type="entry name" value="Split_barrel_FMN-bd"/>
</dbReference>
<feature type="domain" description="Flavin reductase like" evidence="5">
    <location>
        <begin position="20"/>
        <end position="175"/>
    </location>
</feature>
<sequence>MISINPNEQTERDNYKLLTGSIIPRPVALVTSYSEAGVLNIAPFSYFNIVTSNPPIVSLAIQRKEGEMKDTARNIVATKEAVIHVMDETLVSDGNQTAANLAAEKSELALTEFNITDSTRVLVPGIEEAAARFEVTLYQHVPIVENDKVTADLVLLKIEQYHFSEEVYEEGKIKAQSLAPVSRLAGQTYANLGEQFELVRPK</sequence>
<dbReference type="GO" id="GO:0016646">
    <property type="term" value="F:oxidoreductase activity, acting on the CH-NH group of donors, NAD or NADP as acceptor"/>
    <property type="evidence" value="ECO:0007669"/>
    <property type="project" value="UniProtKB-ARBA"/>
</dbReference>
<dbReference type="PANTHER" id="PTHR33798:SF5">
    <property type="entry name" value="FLAVIN REDUCTASE LIKE DOMAIN-CONTAINING PROTEIN"/>
    <property type="match status" value="1"/>
</dbReference>
<dbReference type="EMBL" id="SDGV01000016">
    <property type="protein sequence ID" value="THB61119.1"/>
    <property type="molecule type" value="Genomic_DNA"/>
</dbReference>
<evidence type="ECO:0000256" key="1">
    <source>
        <dbReference type="ARBA" id="ARBA00001917"/>
    </source>
</evidence>
<keyword evidence="3" id="KW-0288">FMN</keyword>
<dbReference type="OrthoDB" id="9794638at2"/>
<evidence type="ECO:0000256" key="4">
    <source>
        <dbReference type="ARBA" id="ARBA00038054"/>
    </source>
</evidence>
<evidence type="ECO:0000313" key="6">
    <source>
        <dbReference type="EMBL" id="THB61119.1"/>
    </source>
</evidence>
<proteinExistence type="inferred from homology"/>
<dbReference type="AlphaFoldDB" id="A0A4V3TV14"/>
<name>A0A4V3TV14_9ENTE</name>
<comment type="similarity">
    <text evidence="4">Belongs to the flavoredoxin family.</text>
</comment>
<keyword evidence="2" id="KW-0285">Flavoprotein</keyword>
<dbReference type="PANTHER" id="PTHR33798">
    <property type="entry name" value="FLAVOPROTEIN OXYGENASE"/>
    <property type="match status" value="1"/>
</dbReference>
<evidence type="ECO:0000256" key="3">
    <source>
        <dbReference type="ARBA" id="ARBA00022643"/>
    </source>
</evidence>
<gene>
    <name evidence="6" type="ORF">ESZ54_07230</name>
</gene>
<evidence type="ECO:0000259" key="5">
    <source>
        <dbReference type="SMART" id="SM00903"/>
    </source>
</evidence>
<dbReference type="Pfam" id="PF01613">
    <property type="entry name" value="Flavin_Reduct"/>
    <property type="match status" value="1"/>
</dbReference>
<organism evidence="6 7">
    <name type="scientific">Vagococcus silagei</name>
    <dbReference type="NCBI Taxonomy" id="2508885"/>
    <lineage>
        <taxon>Bacteria</taxon>
        <taxon>Bacillati</taxon>
        <taxon>Bacillota</taxon>
        <taxon>Bacilli</taxon>
        <taxon>Lactobacillales</taxon>
        <taxon>Enterococcaceae</taxon>
        <taxon>Vagococcus</taxon>
    </lineage>
</organism>
<dbReference type="Proteomes" id="UP000310506">
    <property type="component" value="Unassembled WGS sequence"/>
</dbReference>
<dbReference type="Gene3D" id="2.30.110.10">
    <property type="entry name" value="Electron Transport, Fmn-binding Protein, Chain A"/>
    <property type="match status" value="1"/>
</dbReference>
<keyword evidence="7" id="KW-1185">Reference proteome</keyword>
<reference evidence="6 7" key="1">
    <citation type="submission" date="2019-01" db="EMBL/GenBank/DDBJ databases">
        <title>Vagococcus silagei sp. nov. isolated from brewer's grain.</title>
        <authorList>
            <person name="Guu J.-R."/>
        </authorList>
    </citation>
    <scope>NUCLEOTIDE SEQUENCE [LARGE SCALE GENOMIC DNA]</scope>
    <source>
        <strain evidence="6 7">2B-2</strain>
    </source>
</reference>
<accession>A0A4V3TV14</accession>
<dbReference type="GO" id="GO:0010181">
    <property type="term" value="F:FMN binding"/>
    <property type="evidence" value="ECO:0007669"/>
    <property type="project" value="InterPro"/>
</dbReference>
<comment type="caution">
    <text evidence="6">The sequence shown here is derived from an EMBL/GenBank/DDBJ whole genome shotgun (WGS) entry which is preliminary data.</text>
</comment>
<dbReference type="SUPFAM" id="SSF50475">
    <property type="entry name" value="FMN-binding split barrel"/>
    <property type="match status" value="1"/>
</dbReference>
<dbReference type="RefSeq" id="WP_136137000.1">
    <property type="nucleotide sequence ID" value="NZ_SDGV01000016.1"/>
</dbReference>
<dbReference type="InterPro" id="IPR002563">
    <property type="entry name" value="Flavin_Rdtase-like_dom"/>
</dbReference>